<feature type="transmembrane region" description="Helical" evidence="1">
    <location>
        <begin position="22"/>
        <end position="41"/>
    </location>
</feature>
<evidence type="ECO:0000313" key="2">
    <source>
        <dbReference type="EMBL" id="PRY90622.1"/>
    </source>
</evidence>
<comment type="caution">
    <text evidence="2">The sequence shown here is derived from an EMBL/GenBank/DDBJ whole genome shotgun (WGS) entry which is preliminary data.</text>
</comment>
<proteinExistence type="predicted"/>
<keyword evidence="1" id="KW-0812">Transmembrane</keyword>
<dbReference type="AlphaFoldDB" id="A0A2T0WVA1"/>
<dbReference type="Proteomes" id="UP000238157">
    <property type="component" value="Unassembled WGS sequence"/>
</dbReference>
<organism evidence="2 3">
    <name type="scientific">Mongoliibacter ruber</name>
    <dbReference type="NCBI Taxonomy" id="1750599"/>
    <lineage>
        <taxon>Bacteria</taxon>
        <taxon>Pseudomonadati</taxon>
        <taxon>Bacteroidota</taxon>
        <taxon>Cytophagia</taxon>
        <taxon>Cytophagales</taxon>
        <taxon>Cyclobacteriaceae</taxon>
        <taxon>Mongoliibacter</taxon>
    </lineage>
</organism>
<keyword evidence="1" id="KW-0472">Membrane</keyword>
<keyword evidence="3" id="KW-1185">Reference proteome</keyword>
<name>A0A2T0WVA1_9BACT</name>
<evidence type="ECO:0000256" key="1">
    <source>
        <dbReference type="SAM" id="Phobius"/>
    </source>
</evidence>
<accession>A0A2T0WVA1</accession>
<gene>
    <name evidence="2" type="ORF">CLW00_101286</name>
</gene>
<sequence>MNATIRAQHLGFAVPTETAREFTLKFIVSFLMICLISAVMISQEIRPDLWKTEKPSKALRSKVRRARKKTFDLFTL</sequence>
<keyword evidence="1" id="KW-1133">Transmembrane helix</keyword>
<protein>
    <submittedName>
        <fullName evidence="2">Uncharacterized protein</fullName>
    </submittedName>
</protein>
<dbReference type="EMBL" id="PVTR01000001">
    <property type="protein sequence ID" value="PRY90622.1"/>
    <property type="molecule type" value="Genomic_DNA"/>
</dbReference>
<evidence type="ECO:0000313" key="3">
    <source>
        <dbReference type="Proteomes" id="UP000238157"/>
    </source>
</evidence>
<reference evidence="2 3" key="1">
    <citation type="submission" date="2018-03" db="EMBL/GenBank/DDBJ databases">
        <title>Genomic Encyclopedia of Archaeal and Bacterial Type Strains, Phase II (KMG-II): from individual species to whole genera.</title>
        <authorList>
            <person name="Goeker M."/>
        </authorList>
    </citation>
    <scope>NUCLEOTIDE SEQUENCE [LARGE SCALE GENOMIC DNA]</scope>
    <source>
        <strain evidence="2 3">DSM 27929</strain>
    </source>
</reference>